<feature type="compositionally biased region" description="Low complexity" evidence="2">
    <location>
        <begin position="75"/>
        <end position="87"/>
    </location>
</feature>
<dbReference type="RefSeq" id="WP_005428743.1">
    <property type="nucleotide sequence ID" value="NZ_KE150480.1"/>
</dbReference>
<dbReference type="Proteomes" id="UP000014400">
    <property type="component" value="Unassembled WGS sequence"/>
</dbReference>
<accession>S3BCM4</accession>
<dbReference type="PROSITE" id="PS01097">
    <property type="entry name" value="HUPF_HYPC"/>
    <property type="match status" value="1"/>
</dbReference>
<gene>
    <name evidence="3" type="ORF">HMPREF1476_01329</name>
</gene>
<dbReference type="PRINTS" id="PR00445">
    <property type="entry name" value="HUPFHYPC"/>
</dbReference>
<dbReference type="EMBL" id="ATCF01000018">
    <property type="protein sequence ID" value="EPD99058.1"/>
    <property type="molecule type" value="Genomic_DNA"/>
</dbReference>
<sequence>MCLAVPAQLTTVSPDGMTAAAMIGGIEKDVDVSLIDDPKSGDWVIVHVGFALNRIDEAEAQETLKALAALAAPSAAAASNDPAAPSADSEEITA</sequence>
<dbReference type="GO" id="GO:1902670">
    <property type="term" value="F:carbon dioxide binding"/>
    <property type="evidence" value="ECO:0007669"/>
    <property type="project" value="TreeGrafter"/>
</dbReference>
<dbReference type="PANTHER" id="PTHR35177:SF2">
    <property type="entry name" value="HYDROGENASE MATURATION FACTOR HYBG"/>
    <property type="match status" value="1"/>
</dbReference>
<protein>
    <submittedName>
        <fullName evidence="3">Hydrogenase assembly chaperone HypC/HupF</fullName>
    </submittedName>
</protein>
<dbReference type="eggNOG" id="COG0298">
    <property type="taxonomic scope" value="Bacteria"/>
</dbReference>
<dbReference type="NCBIfam" id="TIGR00074">
    <property type="entry name" value="hypC_hupF"/>
    <property type="match status" value="1"/>
</dbReference>
<dbReference type="GO" id="GO:0005506">
    <property type="term" value="F:iron ion binding"/>
    <property type="evidence" value="ECO:0007669"/>
    <property type="project" value="TreeGrafter"/>
</dbReference>
<evidence type="ECO:0000256" key="1">
    <source>
        <dbReference type="ARBA" id="ARBA00006018"/>
    </source>
</evidence>
<dbReference type="STRING" id="1203554.HMPREF1476_01329"/>
<reference evidence="3 4" key="1">
    <citation type="submission" date="2013-04" db="EMBL/GenBank/DDBJ databases">
        <title>The Genome Sequence of Sutterella wadsworthensis HGA0223.</title>
        <authorList>
            <consortium name="The Broad Institute Genomics Platform"/>
            <person name="Earl A."/>
            <person name="Ward D."/>
            <person name="Feldgarden M."/>
            <person name="Gevers D."/>
            <person name="Schmidt T.M."/>
            <person name="Dover J."/>
            <person name="Dai D."/>
            <person name="Walker B."/>
            <person name="Young S."/>
            <person name="Zeng Q."/>
            <person name="Gargeya S."/>
            <person name="Fitzgerald M."/>
            <person name="Haas B."/>
            <person name="Abouelleil A."/>
            <person name="Allen A.W."/>
            <person name="Alvarado L."/>
            <person name="Arachchi H.M."/>
            <person name="Berlin A.M."/>
            <person name="Chapman S.B."/>
            <person name="Gainer-Dewar J."/>
            <person name="Goldberg J."/>
            <person name="Griggs A."/>
            <person name="Gujja S."/>
            <person name="Hansen M."/>
            <person name="Howarth C."/>
            <person name="Imamovic A."/>
            <person name="Ireland A."/>
            <person name="Larimer J."/>
            <person name="McCowan C."/>
            <person name="Murphy C."/>
            <person name="Pearson M."/>
            <person name="Poon T.W."/>
            <person name="Priest M."/>
            <person name="Roberts A."/>
            <person name="Saif S."/>
            <person name="Shea T."/>
            <person name="Sisk P."/>
            <person name="Sykes S."/>
            <person name="Wortman J."/>
            <person name="Nusbaum C."/>
            <person name="Birren B."/>
        </authorList>
    </citation>
    <scope>NUCLEOTIDE SEQUENCE [LARGE SCALE GENOMIC DNA]</scope>
    <source>
        <strain evidence="3 4">HGA0223</strain>
    </source>
</reference>
<proteinExistence type="inferred from homology"/>
<dbReference type="InterPro" id="IPR019812">
    <property type="entry name" value="Hydgase_assmbl_chp_CS"/>
</dbReference>
<name>S3BCM4_9BURK</name>
<dbReference type="FunFam" id="2.30.30.140:FF:000022">
    <property type="entry name" value="Hydrogenase assembly chaperone HybG"/>
    <property type="match status" value="1"/>
</dbReference>
<dbReference type="SUPFAM" id="SSF159127">
    <property type="entry name" value="HupF/HypC-like"/>
    <property type="match status" value="1"/>
</dbReference>
<keyword evidence="4" id="KW-1185">Reference proteome</keyword>
<dbReference type="PATRIC" id="fig|1203554.3.peg.1390"/>
<organism evidence="3 4">
    <name type="scientific">Sutterella wadsworthensis HGA0223</name>
    <dbReference type="NCBI Taxonomy" id="1203554"/>
    <lineage>
        <taxon>Bacteria</taxon>
        <taxon>Pseudomonadati</taxon>
        <taxon>Pseudomonadota</taxon>
        <taxon>Betaproteobacteria</taxon>
        <taxon>Burkholderiales</taxon>
        <taxon>Sutterellaceae</taxon>
        <taxon>Sutterella</taxon>
    </lineage>
</organism>
<dbReference type="Gene3D" id="2.30.30.140">
    <property type="match status" value="1"/>
</dbReference>
<evidence type="ECO:0000313" key="4">
    <source>
        <dbReference type="Proteomes" id="UP000014400"/>
    </source>
</evidence>
<comment type="similarity">
    <text evidence="1">Belongs to the HupF/HypC family.</text>
</comment>
<dbReference type="Pfam" id="PF01455">
    <property type="entry name" value="HupF_HypC"/>
    <property type="match status" value="1"/>
</dbReference>
<dbReference type="HOGENOM" id="CLU_159381_2_1_4"/>
<dbReference type="PANTHER" id="PTHR35177">
    <property type="entry name" value="HYDROGENASE MATURATION FACTOR HYBG"/>
    <property type="match status" value="1"/>
</dbReference>
<feature type="region of interest" description="Disordered" evidence="2">
    <location>
        <begin position="75"/>
        <end position="94"/>
    </location>
</feature>
<dbReference type="GO" id="GO:0051604">
    <property type="term" value="P:protein maturation"/>
    <property type="evidence" value="ECO:0007669"/>
    <property type="project" value="TreeGrafter"/>
</dbReference>
<dbReference type="InterPro" id="IPR001109">
    <property type="entry name" value="Hydrogenase_HupF/HypC"/>
</dbReference>
<dbReference type="GeneID" id="64060879"/>
<dbReference type="AlphaFoldDB" id="S3BCM4"/>
<evidence type="ECO:0000256" key="2">
    <source>
        <dbReference type="SAM" id="MobiDB-lite"/>
    </source>
</evidence>
<evidence type="ECO:0000313" key="3">
    <source>
        <dbReference type="EMBL" id="EPD99058.1"/>
    </source>
</evidence>
<comment type="caution">
    <text evidence="3">The sequence shown here is derived from an EMBL/GenBank/DDBJ whole genome shotgun (WGS) entry which is preliminary data.</text>
</comment>